<evidence type="ECO:0000256" key="5">
    <source>
        <dbReference type="SAM" id="Phobius"/>
    </source>
</evidence>
<dbReference type="PANTHER" id="PTHR11040:SF74">
    <property type="entry name" value="ZINC TRANSPORTER ZIP3"/>
    <property type="match status" value="1"/>
</dbReference>
<keyword evidence="4 5" id="KW-0472">Membrane</keyword>
<evidence type="ECO:0000256" key="3">
    <source>
        <dbReference type="ARBA" id="ARBA00022989"/>
    </source>
</evidence>
<dbReference type="PANTHER" id="PTHR11040">
    <property type="entry name" value="ZINC/IRON TRANSPORTER"/>
    <property type="match status" value="1"/>
</dbReference>
<name>A0ABR1C0B6_NECAM</name>
<keyword evidence="3 5" id="KW-1133">Transmembrane helix</keyword>
<dbReference type="EMBL" id="JAVFWL010000001">
    <property type="protein sequence ID" value="KAK6730890.1"/>
    <property type="molecule type" value="Genomic_DNA"/>
</dbReference>
<dbReference type="Proteomes" id="UP001303046">
    <property type="component" value="Unassembled WGS sequence"/>
</dbReference>
<feature type="transmembrane region" description="Helical" evidence="5">
    <location>
        <begin position="6"/>
        <end position="24"/>
    </location>
</feature>
<comment type="subcellular location">
    <subcellularLocation>
        <location evidence="1">Membrane</location>
        <topology evidence="1">Multi-pass membrane protein</topology>
    </subcellularLocation>
</comment>
<evidence type="ECO:0000313" key="7">
    <source>
        <dbReference type="Proteomes" id="UP001303046"/>
    </source>
</evidence>
<evidence type="ECO:0000313" key="6">
    <source>
        <dbReference type="EMBL" id="KAK6730890.1"/>
    </source>
</evidence>
<keyword evidence="7" id="KW-1185">Reference proteome</keyword>
<evidence type="ECO:0008006" key="8">
    <source>
        <dbReference type="Google" id="ProtNLM"/>
    </source>
</evidence>
<feature type="transmembrane region" description="Helical" evidence="5">
    <location>
        <begin position="244"/>
        <end position="266"/>
    </location>
</feature>
<gene>
    <name evidence="6" type="primary">Necator_chrI.g3520</name>
    <name evidence="6" type="ORF">RB195_007391</name>
</gene>
<proteinExistence type="predicted"/>
<feature type="transmembrane region" description="Helical" evidence="5">
    <location>
        <begin position="45"/>
        <end position="66"/>
    </location>
</feature>
<feature type="transmembrane region" description="Helical" evidence="5">
    <location>
        <begin position="278"/>
        <end position="301"/>
    </location>
</feature>
<accession>A0ABR1C0B6</accession>
<evidence type="ECO:0000256" key="1">
    <source>
        <dbReference type="ARBA" id="ARBA00004141"/>
    </source>
</evidence>
<keyword evidence="2 5" id="KW-0812">Transmembrane</keyword>
<protein>
    <recommendedName>
        <fullName evidence="8">Metal cation transporter, ZIP family</fullName>
    </recommendedName>
</protein>
<organism evidence="6 7">
    <name type="scientific">Necator americanus</name>
    <name type="common">Human hookworm</name>
    <dbReference type="NCBI Taxonomy" id="51031"/>
    <lineage>
        <taxon>Eukaryota</taxon>
        <taxon>Metazoa</taxon>
        <taxon>Ecdysozoa</taxon>
        <taxon>Nematoda</taxon>
        <taxon>Chromadorea</taxon>
        <taxon>Rhabditida</taxon>
        <taxon>Rhabditina</taxon>
        <taxon>Rhabditomorpha</taxon>
        <taxon>Strongyloidea</taxon>
        <taxon>Ancylostomatidae</taxon>
        <taxon>Bunostominae</taxon>
        <taxon>Necator</taxon>
    </lineage>
</organism>
<feature type="transmembrane region" description="Helical" evidence="5">
    <location>
        <begin position="86"/>
        <end position="103"/>
    </location>
</feature>
<sequence>MSSAALQVTLAIVMFLTTAVAGFIPLKLLRILDKKHGDNKKHGKWLSLLSCFSGGVFMGTCFLDIIPHINENYEDFKLLSGTDFQFPLPQFCTCIGFFLVYLIEEICMKVFSMKHDHNHDQIEKAAPPALSQKDTLNLRNTQALLGIKDNEDLRNTMQTHRFSLVMEETANYAVAESSEGSLLKSLTFAVAMSFHSILEGFALGVQNTTARIVTLFVSLILHKGVEAFSVGLQISKGNSNKIKAVVATILVYALMTPLGSGLGTLLQLSNISPLHKDGAVLILESLAAGTFIYVTFLEVLAQEKDNEHNSLKQLLAIFIGFAVIAALQIAFGDHGHDGGHVHTLPPEFSTTLLPH</sequence>
<evidence type="ECO:0000256" key="2">
    <source>
        <dbReference type="ARBA" id="ARBA00022692"/>
    </source>
</evidence>
<evidence type="ECO:0000256" key="4">
    <source>
        <dbReference type="ARBA" id="ARBA00023136"/>
    </source>
</evidence>
<feature type="transmembrane region" description="Helical" evidence="5">
    <location>
        <begin position="313"/>
        <end position="331"/>
    </location>
</feature>
<comment type="caution">
    <text evidence="6">The sequence shown here is derived from an EMBL/GenBank/DDBJ whole genome shotgun (WGS) entry which is preliminary data.</text>
</comment>
<dbReference type="InterPro" id="IPR003689">
    <property type="entry name" value="ZIP"/>
</dbReference>
<reference evidence="6 7" key="1">
    <citation type="submission" date="2023-08" db="EMBL/GenBank/DDBJ databases">
        <title>A Necator americanus chromosomal reference genome.</title>
        <authorList>
            <person name="Ilik V."/>
            <person name="Petrzelkova K.J."/>
            <person name="Pardy F."/>
            <person name="Fuh T."/>
            <person name="Niatou-Singa F.S."/>
            <person name="Gouil Q."/>
            <person name="Baker L."/>
            <person name="Ritchie M.E."/>
            <person name="Jex A.R."/>
            <person name="Gazzola D."/>
            <person name="Li H."/>
            <person name="Toshio Fujiwara R."/>
            <person name="Zhan B."/>
            <person name="Aroian R.V."/>
            <person name="Pafco B."/>
            <person name="Schwarz E.M."/>
        </authorList>
    </citation>
    <scope>NUCLEOTIDE SEQUENCE [LARGE SCALE GENOMIC DNA]</scope>
    <source>
        <strain evidence="6 7">Aroian</strain>
        <tissue evidence="6">Whole animal</tissue>
    </source>
</reference>
<dbReference type="Pfam" id="PF02535">
    <property type="entry name" value="Zip"/>
    <property type="match status" value="1"/>
</dbReference>